<feature type="domain" description="DUF2846" evidence="1">
    <location>
        <begin position="16"/>
        <end position="97"/>
    </location>
</feature>
<accession>A0A974NIC1</accession>
<dbReference type="KEGG" id="eaz:JHT90_03455"/>
<sequence>MLEDTENYQLPHLIKADQGMIYVVRPGSLYTLFKYNVFLDGKEANSQVGYNRGNQYIYFYVEPGEHTVASKAENWGEVSFTIKAGETIYIIQDASFGFLFGRNAVYKINPVEAKYYIKHSELGTLTKAVE</sequence>
<gene>
    <name evidence="2" type="ORF">JHT90_03455</name>
</gene>
<dbReference type="AlphaFoldDB" id="A0A974NIC1"/>
<dbReference type="InterPro" id="IPR022548">
    <property type="entry name" value="DUF2846"/>
</dbReference>
<dbReference type="Proteomes" id="UP000595278">
    <property type="component" value="Chromosome"/>
</dbReference>
<proteinExistence type="predicted"/>
<evidence type="ECO:0000313" key="3">
    <source>
        <dbReference type="Proteomes" id="UP000595278"/>
    </source>
</evidence>
<name>A0A974NIC1_9GAMM</name>
<organism evidence="2 3">
    <name type="scientific">Entomomonas asaccharolytica</name>
    <dbReference type="NCBI Taxonomy" id="2785331"/>
    <lineage>
        <taxon>Bacteria</taxon>
        <taxon>Pseudomonadati</taxon>
        <taxon>Pseudomonadota</taxon>
        <taxon>Gammaproteobacteria</taxon>
        <taxon>Pseudomonadales</taxon>
        <taxon>Pseudomonadaceae</taxon>
        <taxon>Entomomonas</taxon>
    </lineage>
</organism>
<dbReference type="EMBL" id="CP067393">
    <property type="protein sequence ID" value="QQP87121.1"/>
    <property type="molecule type" value="Genomic_DNA"/>
</dbReference>
<reference evidence="2 3" key="1">
    <citation type="submission" date="2021-01" db="EMBL/GenBank/DDBJ databases">
        <title>Entomomonas sp. F2A isolated from a house cricket (Acheta domesticus).</title>
        <authorList>
            <person name="Spergser J."/>
            <person name="Busse H.-J."/>
        </authorList>
    </citation>
    <scope>NUCLEOTIDE SEQUENCE [LARGE SCALE GENOMIC DNA]</scope>
    <source>
        <strain evidence="2 3">F2A</strain>
    </source>
</reference>
<evidence type="ECO:0000259" key="1">
    <source>
        <dbReference type="Pfam" id="PF11008"/>
    </source>
</evidence>
<dbReference type="Pfam" id="PF11008">
    <property type="entry name" value="DUF2846"/>
    <property type="match status" value="1"/>
</dbReference>
<keyword evidence="3" id="KW-1185">Reference proteome</keyword>
<evidence type="ECO:0000313" key="2">
    <source>
        <dbReference type="EMBL" id="QQP87121.1"/>
    </source>
</evidence>
<protein>
    <submittedName>
        <fullName evidence="2">DUF2846 domain-containing protein</fullName>
    </submittedName>
</protein>